<feature type="region of interest" description="Disordered" evidence="1">
    <location>
        <begin position="174"/>
        <end position="196"/>
    </location>
</feature>
<gene>
    <name evidence="2" type="ORF">FCC1311_087952</name>
</gene>
<dbReference type="OrthoDB" id="547231at2759"/>
<dbReference type="InterPro" id="IPR015943">
    <property type="entry name" value="WD40/YVTN_repeat-like_dom_sf"/>
</dbReference>
<feature type="compositionally biased region" description="Acidic residues" evidence="1">
    <location>
        <begin position="309"/>
        <end position="318"/>
    </location>
</feature>
<feature type="region of interest" description="Disordered" evidence="1">
    <location>
        <begin position="1"/>
        <end position="42"/>
    </location>
</feature>
<comment type="caution">
    <text evidence="2">The sequence shown here is derived from an EMBL/GenBank/DDBJ whole genome shotgun (WGS) entry which is preliminary data.</text>
</comment>
<dbReference type="SUPFAM" id="SSF50978">
    <property type="entry name" value="WD40 repeat-like"/>
    <property type="match status" value="1"/>
</dbReference>
<feature type="region of interest" description="Disordered" evidence="1">
    <location>
        <begin position="295"/>
        <end position="318"/>
    </location>
</feature>
<sequence length="807" mass="88385">MLRKMETSEAKLREEEEASEAKLREEMRGMKRRSETREKEFEKELEKRAATRILQDKVDLWRSLESQARKSSAAHAGSKSHKLPAEDFLHVLAQHGLRLQEQDANLVKFADFRGFVDFVKFYRMLDVLPPEDHVDPSLTRDRLPQPYRMLVKILEDHVIEAAWEQITLRNMPKSARVTQSQSLSGNSASRASLGTSTKTVKQQLETLRLMKSRPRAMRQCKPGTTVAVPNLSARTFSSGHSFSCYGTEDGHVVVIGEGGQVSSYAAEAFSGPVAAIACAPWGVSGLVIVAFHRPRGSREPGSDSGAAEDGAEHEADEADLAARELGWASGPTTAQLLVLDPTLGSLSCVGAATELDEEIETAWVDASAWSETSVLRCACVVSDKSAHEDEHPSSDEEEMSAPTPRKLLFFDVSYDRPSIDADVPVLESALAEDAASETDGAALTTDVTWSLARSAMSLPLADGPARGYFCKSRHFFTLYVQGCNEVHEHRWSSSKSIVTWMSSGILCDAQHMSANGVELCAFGLRDGCITVWNVWASVVRAILRHHQSPTTSIMFMMPNEDPEGSSVNSPQILAGCGDGRLRLFQISSDAPSSAAIRPRGGERGALFADAAFAEALTGGSFLAEFEDAAADDEASAMGVSAICGLRRVPTTPLLLVKTRCDLRLYDMEAGAQIGVLEPASDSWEWAEGSNEMTAGFAQQDVVVLSDETITVFPAFLYVTACYPSIARAIKFTDPLQPRTASTKRRLAFEAVKLLNATTAEQRCDPEKDLASHKMNEFEDRRVETRAEREKHLSSTMERWGSISHVAR</sequence>
<dbReference type="InterPro" id="IPR036322">
    <property type="entry name" value="WD40_repeat_dom_sf"/>
</dbReference>
<protein>
    <submittedName>
        <fullName evidence="2">Uncharacterized protein</fullName>
    </submittedName>
</protein>
<evidence type="ECO:0000313" key="3">
    <source>
        <dbReference type="Proteomes" id="UP000241890"/>
    </source>
</evidence>
<dbReference type="EMBL" id="BEYU01000125">
    <property type="protein sequence ID" value="GBG32570.1"/>
    <property type="molecule type" value="Genomic_DNA"/>
</dbReference>
<keyword evidence="3" id="KW-1185">Reference proteome</keyword>
<proteinExistence type="predicted"/>
<evidence type="ECO:0000313" key="2">
    <source>
        <dbReference type="EMBL" id="GBG32570.1"/>
    </source>
</evidence>
<dbReference type="Proteomes" id="UP000241890">
    <property type="component" value="Unassembled WGS sequence"/>
</dbReference>
<dbReference type="InParanoid" id="A0A2R5GNW0"/>
<reference evidence="2 3" key="1">
    <citation type="submission" date="2017-12" db="EMBL/GenBank/DDBJ databases">
        <title>Sequencing, de novo assembly and annotation of complete genome of a new Thraustochytrid species, strain FCC1311.</title>
        <authorList>
            <person name="Sedici K."/>
            <person name="Godart F."/>
            <person name="Aiese Cigliano R."/>
            <person name="Sanseverino W."/>
            <person name="Barakat M."/>
            <person name="Ortet P."/>
            <person name="Marechal E."/>
            <person name="Cagnac O."/>
            <person name="Amato A."/>
        </authorList>
    </citation>
    <scope>NUCLEOTIDE SEQUENCE [LARGE SCALE GENOMIC DNA]</scope>
</reference>
<dbReference type="Gene3D" id="2.130.10.10">
    <property type="entry name" value="YVTN repeat-like/Quinoprotein amine dehydrogenase"/>
    <property type="match status" value="1"/>
</dbReference>
<evidence type="ECO:0000256" key="1">
    <source>
        <dbReference type="SAM" id="MobiDB-lite"/>
    </source>
</evidence>
<dbReference type="AlphaFoldDB" id="A0A2R5GNW0"/>
<organism evidence="2 3">
    <name type="scientific">Hondaea fermentalgiana</name>
    <dbReference type="NCBI Taxonomy" id="2315210"/>
    <lineage>
        <taxon>Eukaryota</taxon>
        <taxon>Sar</taxon>
        <taxon>Stramenopiles</taxon>
        <taxon>Bigyra</taxon>
        <taxon>Labyrinthulomycetes</taxon>
        <taxon>Thraustochytrida</taxon>
        <taxon>Thraustochytriidae</taxon>
        <taxon>Hondaea</taxon>
    </lineage>
</organism>
<name>A0A2R5GNW0_9STRA</name>
<accession>A0A2R5GNW0</accession>
<feature type="compositionally biased region" description="Polar residues" evidence="1">
    <location>
        <begin position="176"/>
        <end position="196"/>
    </location>
</feature>